<keyword evidence="5" id="KW-0804">Transcription</keyword>
<dbReference type="Pfam" id="PF25601">
    <property type="entry name" value="AAA_lid_14"/>
    <property type="match status" value="1"/>
</dbReference>
<dbReference type="InterPro" id="IPR002078">
    <property type="entry name" value="Sigma_54_int"/>
</dbReference>
<dbReference type="Pfam" id="PF14532">
    <property type="entry name" value="Sigma54_activ_2"/>
    <property type="match status" value="1"/>
</dbReference>
<evidence type="ECO:0000256" key="2">
    <source>
        <dbReference type="ARBA" id="ARBA00022840"/>
    </source>
</evidence>
<dbReference type="SUPFAM" id="SSF52540">
    <property type="entry name" value="P-loop containing nucleoside triphosphate hydrolases"/>
    <property type="match status" value="1"/>
</dbReference>
<dbReference type="Pfam" id="PF12833">
    <property type="entry name" value="HTH_18"/>
    <property type="match status" value="1"/>
</dbReference>
<dbReference type="InterPro" id="IPR058031">
    <property type="entry name" value="AAA_lid_NorR"/>
</dbReference>
<proteinExistence type="predicted"/>
<dbReference type="Gene3D" id="1.10.8.60">
    <property type="match status" value="1"/>
</dbReference>
<keyword evidence="2" id="KW-0067">ATP-binding</keyword>
<organism evidence="8 9">
    <name type="scientific">Pseudoalteromonas obscura</name>
    <dbReference type="NCBI Taxonomy" id="3048491"/>
    <lineage>
        <taxon>Bacteria</taxon>
        <taxon>Pseudomonadati</taxon>
        <taxon>Pseudomonadota</taxon>
        <taxon>Gammaproteobacteria</taxon>
        <taxon>Alteromonadales</taxon>
        <taxon>Pseudoalteromonadaceae</taxon>
        <taxon>Pseudoalteromonas</taxon>
    </lineage>
</organism>
<evidence type="ECO:0000256" key="4">
    <source>
        <dbReference type="ARBA" id="ARBA00023125"/>
    </source>
</evidence>
<protein>
    <submittedName>
        <fullName evidence="8">Helix-turn-helix domain-containing protein</fullName>
    </submittedName>
</protein>
<feature type="domain" description="Sigma-54 factor interaction" evidence="7">
    <location>
        <begin position="129"/>
        <end position="341"/>
    </location>
</feature>
<evidence type="ECO:0000256" key="3">
    <source>
        <dbReference type="ARBA" id="ARBA00023015"/>
    </source>
</evidence>
<dbReference type="InterPro" id="IPR020449">
    <property type="entry name" value="Tscrpt_reg_AraC-type_HTH"/>
</dbReference>
<dbReference type="PRINTS" id="PR00032">
    <property type="entry name" value="HTHARAC"/>
</dbReference>
<sequence length="495" mass="56828">MNESTTPIMSPTDAIKKQLPLTQSLTRYLNTRCSESVLKQLSLEVEDSSQQVKTHIFFDQEHHRPTSARSYPIVYQRKRIGALNLLKHADLPGTSPSELTNLSDQIGILVKRNAIQTLSHQYLGKSASLQGYSDQILNLEKTIERIAAKLCPVFIQAESGSEVIDVACSIHFSSYAKHHPFYEIDCASCDEEDFAKKLHHINTSMNQGCIFFSHIDALSISQQKYLLEQLTTQSNNATSYTSKIDLQRVRVISSSEQNIQAMVDSDQFLPSLWHKLNFFNLNIPPLRERPEDIQVMVEQLSELYQLSPEQHLTEQAKLMLKNYRWPNNVAELEKVLLRAFTLAQENNIGEQTLASIYPQLAATTDYSLSNKQCVDHLLAGNLTPFQKYHPSLQKALSFIMQNWQRDISLKELSANAFVSPSHLSYLFKRALQRSFKQILAELRIRKACELIEHNPNLRITDLCMEVGFGDLSHFEKIFRRYTNMSPREYKKKYQP</sequence>
<dbReference type="InterPro" id="IPR027417">
    <property type="entry name" value="P-loop_NTPase"/>
</dbReference>
<dbReference type="Proteomes" id="UP001231915">
    <property type="component" value="Unassembled WGS sequence"/>
</dbReference>
<evidence type="ECO:0000259" key="7">
    <source>
        <dbReference type="PROSITE" id="PS50045"/>
    </source>
</evidence>
<keyword evidence="4" id="KW-0238">DNA-binding</keyword>
<dbReference type="InterPro" id="IPR018060">
    <property type="entry name" value="HTH_AraC"/>
</dbReference>
<dbReference type="Gene3D" id="3.40.50.300">
    <property type="entry name" value="P-loop containing nucleotide triphosphate hydrolases"/>
    <property type="match status" value="1"/>
</dbReference>
<dbReference type="EMBL" id="JASJUT010000014">
    <property type="protein sequence ID" value="MDK2598144.1"/>
    <property type="molecule type" value="Genomic_DNA"/>
</dbReference>
<dbReference type="PROSITE" id="PS00041">
    <property type="entry name" value="HTH_ARAC_FAMILY_1"/>
    <property type="match status" value="1"/>
</dbReference>
<name>A0ABT7ESW6_9GAMM</name>
<dbReference type="SUPFAM" id="SSF46689">
    <property type="entry name" value="Homeodomain-like"/>
    <property type="match status" value="2"/>
</dbReference>
<evidence type="ECO:0000313" key="9">
    <source>
        <dbReference type="Proteomes" id="UP001231915"/>
    </source>
</evidence>
<feature type="domain" description="HTH araC/xylS-type" evidence="6">
    <location>
        <begin position="393"/>
        <end position="492"/>
    </location>
</feature>
<dbReference type="SMART" id="SM00342">
    <property type="entry name" value="HTH_ARAC"/>
    <property type="match status" value="1"/>
</dbReference>
<dbReference type="InterPro" id="IPR018062">
    <property type="entry name" value="HTH_AraC-typ_CS"/>
</dbReference>
<gene>
    <name evidence="8" type="ORF">QNM18_24105</name>
</gene>
<keyword evidence="9" id="KW-1185">Reference proteome</keyword>
<dbReference type="RefSeq" id="WP_284138661.1">
    <property type="nucleotide sequence ID" value="NZ_JASJUT010000014.1"/>
</dbReference>
<dbReference type="PROSITE" id="PS50045">
    <property type="entry name" value="SIGMA54_INTERACT_4"/>
    <property type="match status" value="1"/>
</dbReference>
<accession>A0ABT7ESW6</accession>
<evidence type="ECO:0000256" key="5">
    <source>
        <dbReference type="ARBA" id="ARBA00023163"/>
    </source>
</evidence>
<keyword evidence="1" id="KW-0547">Nucleotide-binding</keyword>
<dbReference type="InterPro" id="IPR009057">
    <property type="entry name" value="Homeodomain-like_sf"/>
</dbReference>
<reference evidence="8 9" key="1">
    <citation type="submission" date="2023-05" db="EMBL/GenBank/DDBJ databases">
        <title>Pseudoalteromonas ardens sp. nov., Pseudoalteromonas obscura sp. nov., and Pseudoalteromonas umbrosa sp. nov., isolated from the coral Montipora capitata.</title>
        <authorList>
            <person name="Thomas E.M."/>
            <person name="Smith E.M."/>
            <person name="Papke E."/>
            <person name="Shlafstein M.D."/>
            <person name="Oline D.K."/>
            <person name="Videau P."/>
            <person name="Saw J.H."/>
            <person name="Strangman W.K."/>
            <person name="Ushijima B."/>
        </authorList>
    </citation>
    <scope>NUCLEOTIDE SEQUENCE [LARGE SCALE GENOMIC DNA]</scope>
    <source>
        <strain evidence="8 9">P94</strain>
    </source>
</reference>
<evidence type="ECO:0000259" key="6">
    <source>
        <dbReference type="PROSITE" id="PS01124"/>
    </source>
</evidence>
<comment type="caution">
    <text evidence="8">The sequence shown here is derived from an EMBL/GenBank/DDBJ whole genome shotgun (WGS) entry which is preliminary data.</text>
</comment>
<dbReference type="Gene3D" id="1.10.10.60">
    <property type="entry name" value="Homeodomain-like"/>
    <property type="match status" value="2"/>
</dbReference>
<keyword evidence="3" id="KW-0805">Transcription regulation</keyword>
<evidence type="ECO:0000256" key="1">
    <source>
        <dbReference type="ARBA" id="ARBA00022741"/>
    </source>
</evidence>
<dbReference type="PANTHER" id="PTHR32071">
    <property type="entry name" value="TRANSCRIPTIONAL REGULATORY PROTEIN"/>
    <property type="match status" value="1"/>
</dbReference>
<evidence type="ECO:0000313" key="8">
    <source>
        <dbReference type="EMBL" id="MDK2598144.1"/>
    </source>
</evidence>
<dbReference type="PROSITE" id="PS01124">
    <property type="entry name" value="HTH_ARAC_FAMILY_2"/>
    <property type="match status" value="1"/>
</dbReference>